<name>A0A1W1V873_9PAST</name>
<dbReference type="GO" id="GO:0005886">
    <property type="term" value="C:plasma membrane"/>
    <property type="evidence" value="ECO:0007669"/>
    <property type="project" value="UniProtKB-SubCell"/>
</dbReference>
<evidence type="ECO:0000313" key="7">
    <source>
        <dbReference type="EMBL" id="SMB89204.1"/>
    </source>
</evidence>
<accession>A0A1W1V873</accession>
<dbReference type="STRING" id="1122938.SAMN05660772_01319"/>
<dbReference type="EMBL" id="FWWV01000057">
    <property type="protein sequence ID" value="SMB89204.1"/>
    <property type="molecule type" value="Genomic_DNA"/>
</dbReference>
<dbReference type="InterPro" id="IPR002528">
    <property type="entry name" value="MATE_fam"/>
</dbReference>
<dbReference type="Pfam" id="PF01554">
    <property type="entry name" value="MatE"/>
    <property type="match status" value="1"/>
</dbReference>
<keyword evidence="2" id="KW-1003">Cell membrane</keyword>
<feature type="transmembrane region" description="Helical" evidence="6">
    <location>
        <begin position="40"/>
        <end position="65"/>
    </location>
</feature>
<gene>
    <name evidence="7" type="ORF">SAMN05660772_01319</name>
</gene>
<dbReference type="AlphaFoldDB" id="A0A1W1V873"/>
<keyword evidence="8" id="KW-1185">Reference proteome</keyword>
<evidence type="ECO:0000256" key="5">
    <source>
        <dbReference type="ARBA" id="ARBA00023136"/>
    </source>
</evidence>
<keyword evidence="5 6" id="KW-0472">Membrane</keyword>
<protein>
    <submittedName>
        <fullName evidence="7">Na+-driven multidrug efflux pump</fullName>
    </submittedName>
</protein>
<dbReference type="GO" id="GO:0042910">
    <property type="term" value="F:xenobiotic transmembrane transporter activity"/>
    <property type="evidence" value="ECO:0007669"/>
    <property type="project" value="InterPro"/>
</dbReference>
<feature type="transmembrane region" description="Helical" evidence="6">
    <location>
        <begin position="71"/>
        <end position="90"/>
    </location>
</feature>
<evidence type="ECO:0000256" key="2">
    <source>
        <dbReference type="ARBA" id="ARBA00022475"/>
    </source>
</evidence>
<proteinExistence type="predicted"/>
<evidence type="ECO:0000256" key="6">
    <source>
        <dbReference type="SAM" id="Phobius"/>
    </source>
</evidence>
<feature type="transmembrane region" description="Helical" evidence="6">
    <location>
        <begin position="131"/>
        <end position="149"/>
    </location>
</feature>
<keyword evidence="3 6" id="KW-0812">Transmembrane</keyword>
<keyword evidence="4 6" id="KW-1133">Transmembrane helix</keyword>
<evidence type="ECO:0000256" key="4">
    <source>
        <dbReference type="ARBA" id="ARBA00022989"/>
    </source>
</evidence>
<dbReference type="InterPro" id="IPR051327">
    <property type="entry name" value="MATE_MepA_subfamily"/>
</dbReference>
<reference evidence="8" key="1">
    <citation type="submission" date="2017-04" db="EMBL/GenBank/DDBJ databases">
        <authorList>
            <person name="Varghese N."/>
            <person name="Submissions S."/>
        </authorList>
    </citation>
    <scope>NUCLEOTIDE SEQUENCE [LARGE SCALE GENOMIC DNA]</scope>
    <source>
        <strain evidence="8">DSM 23072</strain>
    </source>
</reference>
<dbReference type="GO" id="GO:0015297">
    <property type="term" value="F:antiporter activity"/>
    <property type="evidence" value="ECO:0007669"/>
    <property type="project" value="InterPro"/>
</dbReference>
<dbReference type="PANTHER" id="PTHR43823:SF3">
    <property type="entry name" value="MULTIDRUG EXPORT PROTEIN MEPA"/>
    <property type="match status" value="1"/>
</dbReference>
<evidence type="ECO:0000256" key="3">
    <source>
        <dbReference type="ARBA" id="ARBA00022692"/>
    </source>
</evidence>
<comment type="subcellular location">
    <subcellularLocation>
        <location evidence="1">Cell membrane</location>
        <topology evidence="1">Multi-pass membrane protein</topology>
    </subcellularLocation>
</comment>
<dbReference type="Proteomes" id="UP000192408">
    <property type="component" value="Unassembled WGS sequence"/>
</dbReference>
<evidence type="ECO:0000313" key="8">
    <source>
        <dbReference type="Proteomes" id="UP000192408"/>
    </source>
</evidence>
<sequence length="158" mass="17368">MYLFLQGVGDGSQPLISRYYGEKNTAVMNRIRLFAHKTGLSITLVCAALLFLARGNIGILFGASAESNQGIISYLPLFLAAMPLVSFIRITTSYLYATEKVGYSYILVYAEPIILLLFLSTIPLWFGLPGVWAAVPLSQLIAFAAAVLIKYRMDYKAA</sequence>
<evidence type="ECO:0000256" key="1">
    <source>
        <dbReference type="ARBA" id="ARBA00004651"/>
    </source>
</evidence>
<organism evidence="7 8">
    <name type="scientific">Pasteurella testudinis DSM 23072</name>
    <dbReference type="NCBI Taxonomy" id="1122938"/>
    <lineage>
        <taxon>Bacteria</taxon>
        <taxon>Pseudomonadati</taxon>
        <taxon>Pseudomonadota</taxon>
        <taxon>Gammaproteobacteria</taxon>
        <taxon>Pasteurellales</taxon>
        <taxon>Pasteurellaceae</taxon>
        <taxon>Pasteurella</taxon>
    </lineage>
</organism>
<feature type="transmembrane region" description="Helical" evidence="6">
    <location>
        <begin position="102"/>
        <end position="125"/>
    </location>
</feature>
<dbReference type="PANTHER" id="PTHR43823">
    <property type="entry name" value="SPORULATION PROTEIN YKVU"/>
    <property type="match status" value="1"/>
</dbReference>